<dbReference type="AlphaFoldDB" id="A0A7W8SEC2"/>
<evidence type="ECO:0000313" key="2">
    <source>
        <dbReference type="Proteomes" id="UP000564629"/>
    </source>
</evidence>
<protein>
    <submittedName>
        <fullName evidence="1">Adenine/guanine phosphoribosyltransferase-like PRPP-binding protein</fullName>
    </submittedName>
</protein>
<evidence type="ECO:0000313" key="1">
    <source>
        <dbReference type="EMBL" id="MBB5473443.1"/>
    </source>
</evidence>
<comment type="caution">
    <text evidence="1">The sequence shown here is derived from an EMBL/GenBank/DDBJ whole genome shotgun (WGS) entry which is preliminary data.</text>
</comment>
<sequence>MSIPPGTSEPTRDTAAAIDDVIASAGQPGAGTELFRRAAGEVVAEEDG</sequence>
<proteinExistence type="predicted"/>
<accession>A0A7W8SEC2</accession>
<organism evidence="1 2">
    <name type="scientific">Cellulomonas hominis</name>
    <dbReference type="NCBI Taxonomy" id="156981"/>
    <lineage>
        <taxon>Bacteria</taxon>
        <taxon>Bacillati</taxon>
        <taxon>Actinomycetota</taxon>
        <taxon>Actinomycetes</taxon>
        <taxon>Micrococcales</taxon>
        <taxon>Cellulomonadaceae</taxon>
        <taxon>Cellulomonas</taxon>
    </lineage>
</organism>
<dbReference type="EMBL" id="JACHDN010000001">
    <property type="protein sequence ID" value="MBB5473443.1"/>
    <property type="molecule type" value="Genomic_DNA"/>
</dbReference>
<name>A0A7W8SEC2_9CELL</name>
<dbReference type="RefSeq" id="WP_168430096.1">
    <property type="nucleotide sequence ID" value="NZ_BJVQ01000003.1"/>
</dbReference>
<reference evidence="1 2" key="1">
    <citation type="submission" date="2020-08" db="EMBL/GenBank/DDBJ databases">
        <title>Sequencing the genomes of 1000 actinobacteria strains.</title>
        <authorList>
            <person name="Klenk H.-P."/>
        </authorList>
    </citation>
    <scope>NUCLEOTIDE SEQUENCE [LARGE SCALE GENOMIC DNA]</scope>
    <source>
        <strain evidence="1 2">DSM 9581</strain>
    </source>
</reference>
<keyword evidence="1" id="KW-0328">Glycosyltransferase</keyword>
<keyword evidence="1" id="KW-0808">Transferase</keyword>
<dbReference type="Proteomes" id="UP000564629">
    <property type="component" value="Unassembled WGS sequence"/>
</dbReference>
<dbReference type="GO" id="GO:0016757">
    <property type="term" value="F:glycosyltransferase activity"/>
    <property type="evidence" value="ECO:0007669"/>
    <property type="project" value="UniProtKB-KW"/>
</dbReference>
<gene>
    <name evidence="1" type="ORF">HNR08_002179</name>
</gene>